<evidence type="ECO:0000313" key="2">
    <source>
        <dbReference type="EMBL" id="PFG73229.1"/>
    </source>
</evidence>
<name>A0A2A9HEK1_TEPT2</name>
<sequence>MPDIRDLAERLWNGELSTAELHPVAWRQPEGQEIADGVLFYKGIASANTIDTGDGLVMLDTGAVNDTRPLYEEVRRWRPEAPLRAAVFSHHHVDHIFGVGPFEQEAAERRWPRPVVYGHELLEWHFARYQRTLGWNTAINRRQFAIDAPQFRWPEQYRLPDVTYTRRLTFRAGELTFELHHTRGETEDATWTWVPERKLLAPGDLFIWAVPNAGNPQKVQRYCSEWAAGLREMAALGAELLLPGHGLPIFGAERIRQALLDTAELLESIEAQVLALMNTGCTLDRILHEVEVPAHLLEKPYLRPVYDDPQFLVRNVWRLYGGWYDGEPDNLLPAPRAEQAREWVALAGGIERVLERAAALRAEGNLRLACHLVEFAVIAEPGSRAAHDLRAEIYAARAALQPSSMARNILNHAALASRQGKRDLAGDF</sequence>
<comment type="caution">
    <text evidence="2">The sequence shown here is derived from an EMBL/GenBank/DDBJ whole genome shotgun (WGS) entry which is preliminary data.</text>
</comment>
<dbReference type="PANTHER" id="PTHR43223">
    <property type="entry name" value="ALKYL/ARYL-SULFATASE"/>
    <property type="match status" value="1"/>
</dbReference>
<accession>A0A2A9HEK1</accession>
<dbReference type="InterPro" id="IPR029228">
    <property type="entry name" value="Alkyl_sulf_dimr"/>
</dbReference>
<reference evidence="2 3" key="1">
    <citation type="submission" date="2017-09" db="EMBL/GenBank/DDBJ databases">
        <title>Sequencing the genomes of two abundant thermophiles in Great Basin hot springs: Thermocrinis jamiesonii and novel Chloroflexi Thermoflexus hugenholtzii.</title>
        <authorList>
            <person name="Hedlund B."/>
        </authorList>
    </citation>
    <scope>NUCLEOTIDE SEQUENCE [LARGE SCALE GENOMIC DNA]</scope>
    <source>
        <strain evidence="2 3">G233</strain>
    </source>
</reference>
<dbReference type="InterPro" id="IPR036866">
    <property type="entry name" value="RibonucZ/Hydroxyglut_hydro"/>
</dbReference>
<dbReference type="Pfam" id="PF14863">
    <property type="entry name" value="Alkyl_sulf_dimr"/>
    <property type="match status" value="1"/>
</dbReference>
<dbReference type="Gene3D" id="3.60.15.10">
    <property type="entry name" value="Ribonuclease Z/Hydroxyacylglutathione hydrolase-like"/>
    <property type="match status" value="1"/>
</dbReference>
<evidence type="ECO:0000259" key="1">
    <source>
        <dbReference type="SMART" id="SM00849"/>
    </source>
</evidence>
<proteinExistence type="predicted"/>
<dbReference type="RefSeq" id="WP_098502701.1">
    <property type="nucleotide sequence ID" value="NZ_PDJQ01000001.1"/>
</dbReference>
<dbReference type="PANTHER" id="PTHR43223:SF2">
    <property type="entry name" value="METALLO-BETA-LACTAMASE DOMAIN-CONTAINING PROTEIN"/>
    <property type="match status" value="1"/>
</dbReference>
<protein>
    <submittedName>
        <fullName evidence="2">Metallo-beta-lactamase superfamily protein</fullName>
    </submittedName>
</protein>
<dbReference type="InterPro" id="IPR001279">
    <property type="entry name" value="Metallo-B-lactamas"/>
</dbReference>
<dbReference type="SUPFAM" id="SSF56281">
    <property type="entry name" value="Metallo-hydrolase/oxidoreductase"/>
    <property type="match status" value="1"/>
</dbReference>
<dbReference type="AlphaFoldDB" id="A0A2A9HEK1"/>
<keyword evidence="3" id="KW-1185">Reference proteome</keyword>
<dbReference type="EMBL" id="PDJQ01000001">
    <property type="protein sequence ID" value="PFG73229.1"/>
    <property type="molecule type" value="Genomic_DNA"/>
</dbReference>
<dbReference type="GO" id="GO:0046983">
    <property type="term" value="F:protein dimerization activity"/>
    <property type="evidence" value="ECO:0007669"/>
    <property type="project" value="InterPro"/>
</dbReference>
<dbReference type="InterPro" id="IPR052195">
    <property type="entry name" value="Bact_Alkyl/Aryl-Sulfatase"/>
</dbReference>
<dbReference type="SMART" id="SM00849">
    <property type="entry name" value="Lactamase_B"/>
    <property type="match status" value="1"/>
</dbReference>
<gene>
    <name evidence="2" type="ORF">A9A59_0424</name>
</gene>
<dbReference type="InterPro" id="IPR038536">
    <property type="entry name" value="Alkyl/aryl-sulf_dimr_sf"/>
</dbReference>
<dbReference type="Proteomes" id="UP000223071">
    <property type="component" value="Unassembled WGS sequence"/>
</dbReference>
<feature type="domain" description="Metallo-beta-lactamase" evidence="1">
    <location>
        <begin position="44"/>
        <end position="245"/>
    </location>
</feature>
<evidence type="ECO:0000313" key="3">
    <source>
        <dbReference type="Proteomes" id="UP000223071"/>
    </source>
</evidence>
<organism evidence="2 3">
    <name type="scientific">Tepidiforma thermophila (strain KCTC 52669 / CGMCC 1.13589 / G233)</name>
    <dbReference type="NCBI Taxonomy" id="2761530"/>
    <lineage>
        <taxon>Bacteria</taxon>
        <taxon>Bacillati</taxon>
        <taxon>Chloroflexota</taxon>
        <taxon>Tepidiformia</taxon>
        <taxon>Tepidiformales</taxon>
        <taxon>Tepidiformaceae</taxon>
        <taxon>Tepidiforma</taxon>
    </lineage>
</organism>
<dbReference type="Gene3D" id="1.25.40.880">
    <property type="entry name" value="Alkyl sulfatase, dimerisation domain"/>
    <property type="match status" value="1"/>
</dbReference>
<dbReference type="Pfam" id="PF00753">
    <property type="entry name" value="Lactamase_B"/>
    <property type="match status" value="1"/>
</dbReference>